<organism evidence="2 3">
    <name type="scientific">Trichodelitschia bisporula</name>
    <dbReference type="NCBI Taxonomy" id="703511"/>
    <lineage>
        <taxon>Eukaryota</taxon>
        <taxon>Fungi</taxon>
        <taxon>Dikarya</taxon>
        <taxon>Ascomycota</taxon>
        <taxon>Pezizomycotina</taxon>
        <taxon>Dothideomycetes</taxon>
        <taxon>Dothideomycetes incertae sedis</taxon>
        <taxon>Phaeotrichales</taxon>
        <taxon>Phaeotrichaceae</taxon>
        <taxon>Trichodelitschia</taxon>
    </lineage>
</organism>
<dbReference type="Proteomes" id="UP000799640">
    <property type="component" value="Unassembled WGS sequence"/>
</dbReference>
<evidence type="ECO:0000313" key="2">
    <source>
        <dbReference type="EMBL" id="KAF2398105.1"/>
    </source>
</evidence>
<accession>A0A6G1HQT5</accession>
<protein>
    <submittedName>
        <fullName evidence="2">Uncharacterized protein</fullName>
    </submittedName>
</protein>
<proteinExistence type="predicted"/>
<evidence type="ECO:0000313" key="3">
    <source>
        <dbReference type="Proteomes" id="UP000799640"/>
    </source>
</evidence>
<keyword evidence="3" id="KW-1185">Reference proteome</keyword>
<name>A0A6G1HQT5_9PEZI</name>
<dbReference type="OrthoDB" id="3872369at2759"/>
<feature type="region of interest" description="Disordered" evidence="1">
    <location>
        <begin position="89"/>
        <end position="115"/>
    </location>
</feature>
<reference evidence="2" key="1">
    <citation type="journal article" date="2020" name="Stud. Mycol.">
        <title>101 Dothideomycetes genomes: a test case for predicting lifestyles and emergence of pathogens.</title>
        <authorList>
            <person name="Haridas S."/>
            <person name="Albert R."/>
            <person name="Binder M."/>
            <person name="Bloem J."/>
            <person name="Labutti K."/>
            <person name="Salamov A."/>
            <person name="Andreopoulos B."/>
            <person name="Baker S."/>
            <person name="Barry K."/>
            <person name="Bills G."/>
            <person name="Bluhm B."/>
            <person name="Cannon C."/>
            <person name="Castanera R."/>
            <person name="Culley D."/>
            <person name="Daum C."/>
            <person name="Ezra D."/>
            <person name="Gonzalez J."/>
            <person name="Henrissat B."/>
            <person name="Kuo A."/>
            <person name="Liang C."/>
            <person name="Lipzen A."/>
            <person name="Lutzoni F."/>
            <person name="Magnuson J."/>
            <person name="Mondo S."/>
            <person name="Nolan M."/>
            <person name="Ohm R."/>
            <person name="Pangilinan J."/>
            <person name="Park H.-J."/>
            <person name="Ramirez L."/>
            <person name="Alfaro M."/>
            <person name="Sun H."/>
            <person name="Tritt A."/>
            <person name="Yoshinaga Y."/>
            <person name="Zwiers L.-H."/>
            <person name="Turgeon B."/>
            <person name="Goodwin S."/>
            <person name="Spatafora J."/>
            <person name="Crous P."/>
            <person name="Grigoriev I."/>
        </authorList>
    </citation>
    <scope>NUCLEOTIDE SEQUENCE</scope>
    <source>
        <strain evidence="2">CBS 262.69</strain>
    </source>
</reference>
<evidence type="ECO:0000256" key="1">
    <source>
        <dbReference type="SAM" id="MobiDB-lite"/>
    </source>
</evidence>
<sequence length="448" mass="48399">MHLTLVSLVAGAAALSLAPPAPISDREIVSSLLNNPILLPRSSHKLLQARAAQLDPSGTLTRRQFPGGLGGAGGAPKLDIGSLLGLLSPKGNGPQPVPPNSSVPEVRNVPAKGTWKDPGAKAVKIRYGPYRIPPTSEKNFESEVLNVQGMANTFKMGAKKPCTGECTILAIFADLEYADGSPATNANGAWFHHTVLLNSGPKVLEPNCGTGRVENIFMSGNERTTGGFALPDAKIKSGYSITAADSFILSTELMNMQNMEKWVWLTIHYEYLDGPHPDYRQGKTLWMTIGPEIRCPGTNITSPWGPSNLTMSQQPKTEVFSEHSFPWRAPQPGLILGTGGHMHDGGVGVEIFKNSELICNSVPHYTKSTGHGMGGMRRRQLKGGDYNNLEILHIEKQDPCNFPDGIPLQKGDTMHLQANYNFKKYPGMKNKKGELDEVMGIVGTLVAF</sequence>
<dbReference type="AlphaFoldDB" id="A0A6G1HQT5"/>
<gene>
    <name evidence="2" type="ORF">EJ06DRAFT_558505</name>
</gene>
<dbReference type="EMBL" id="ML996701">
    <property type="protein sequence ID" value="KAF2398105.1"/>
    <property type="molecule type" value="Genomic_DNA"/>
</dbReference>